<evidence type="ECO:0000313" key="1">
    <source>
        <dbReference type="EMBL" id="OYR26183.1"/>
    </source>
</evidence>
<accession>A0A256GGD4</accession>
<keyword evidence="2" id="KW-1185">Reference proteome</keyword>
<proteinExistence type="predicted"/>
<sequence>MTVLTRELSLHEPFVLYGIKHIDQSPFYEMIGLREDVSGGRHRAAPALAYTSRAGAFLWA</sequence>
<reference evidence="1 2" key="1">
    <citation type="submission" date="2017-07" db="EMBL/GenBank/DDBJ databases">
        <title>Phylogenetic study on the rhizospheric bacterium Ochrobactrum sp. A44.</title>
        <authorList>
            <person name="Krzyzanowska D.M."/>
            <person name="Ossowicki A."/>
            <person name="Rajewska M."/>
            <person name="Maciag T."/>
            <person name="Kaczynski Z."/>
            <person name="Czerwicka M."/>
            <person name="Jafra S."/>
        </authorList>
    </citation>
    <scope>NUCLEOTIDE SEQUENCE [LARGE SCALE GENOMIC DNA]</scope>
    <source>
        <strain evidence="1 2">CCUG 30717</strain>
    </source>
</reference>
<name>A0A256GGD4_9HYPH</name>
<comment type="caution">
    <text evidence="1">The sequence shown here is derived from an EMBL/GenBank/DDBJ whole genome shotgun (WGS) entry which is preliminary data.</text>
</comment>
<dbReference type="EMBL" id="NNRM01000020">
    <property type="protein sequence ID" value="OYR26183.1"/>
    <property type="molecule type" value="Genomic_DNA"/>
</dbReference>
<dbReference type="AlphaFoldDB" id="A0A256GGD4"/>
<protein>
    <submittedName>
        <fullName evidence="1">Uncharacterized protein</fullName>
    </submittedName>
</protein>
<evidence type="ECO:0000313" key="2">
    <source>
        <dbReference type="Proteomes" id="UP000216188"/>
    </source>
</evidence>
<dbReference type="Proteomes" id="UP000216188">
    <property type="component" value="Unassembled WGS sequence"/>
</dbReference>
<organism evidence="1 2">
    <name type="scientific">Brucella pseudogrignonensis</name>
    <dbReference type="NCBI Taxonomy" id="419475"/>
    <lineage>
        <taxon>Bacteria</taxon>
        <taxon>Pseudomonadati</taxon>
        <taxon>Pseudomonadota</taxon>
        <taxon>Alphaproteobacteria</taxon>
        <taxon>Hyphomicrobiales</taxon>
        <taxon>Brucellaceae</taxon>
        <taxon>Brucella/Ochrobactrum group</taxon>
        <taxon>Brucella</taxon>
    </lineage>
</organism>
<gene>
    <name evidence="1" type="ORF">CEV34_2496</name>
</gene>